<feature type="transmembrane region" description="Helical" evidence="3">
    <location>
        <begin position="381"/>
        <end position="397"/>
    </location>
</feature>
<dbReference type="PANTHER" id="PTHR20913:SF7">
    <property type="entry name" value="RE60063P"/>
    <property type="match status" value="1"/>
</dbReference>
<dbReference type="Pfam" id="PF00566">
    <property type="entry name" value="RabGAP-TBC"/>
    <property type="match status" value="1"/>
</dbReference>
<protein>
    <submittedName>
        <fullName evidence="5">Rab-GTPase-TBC domain-domain-containing protein</fullName>
    </submittedName>
</protein>
<keyword evidence="1" id="KW-0343">GTPase activation</keyword>
<evidence type="ECO:0000313" key="6">
    <source>
        <dbReference type="Proteomes" id="UP000193144"/>
    </source>
</evidence>
<feature type="region of interest" description="Disordered" evidence="2">
    <location>
        <begin position="1"/>
        <end position="31"/>
    </location>
</feature>
<dbReference type="PANTHER" id="PTHR20913">
    <property type="entry name" value="TBC1 DOMAIN FAMILY MEMBER 20/GTPASE"/>
    <property type="match status" value="1"/>
</dbReference>
<gene>
    <name evidence="5" type="ORF">BCR34DRAFT_596172</name>
</gene>
<organism evidence="5 6">
    <name type="scientific">Clohesyomyces aquaticus</name>
    <dbReference type="NCBI Taxonomy" id="1231657"/>
    <lineage>
        <taxon>Eukaryota</taxon>
        <taxon>Fungi</taxon>
        <taxon>Dikarya</taxon>
        <taxon>Ascomycota</taxon>
        <taxon>Pezizomycotina</taxon>
        <taxon>Dothideomycetes</taxon>
        <taxon>Pleosporomycetidae</taxon>
        <taxon>Pleosporales</taxon>
        <taxon>Lindgomycetaceae</taxon>
        <taxon>Clohesyomyces</taxon>
    </lineage>
</organism>
<dbReference type="Gene3D" id="1.10.472.80">
    <property type="entry name" value="Ypt/Rab-GAP domain of gyp1p, domain 3"/>
    <property type="match status" value="1"/>
</dbReference>
<dbReference type="InterPro" id="IPR000195">
    <property type="entry name" value="Rab-GAP-TBC_dom"/>
</dbReference>
<dbReference type="AlphaFoldDB" id="A0A1Y2A8F9"/>
<accession>A0A1Y2A8F9</accession>
<keyword evidence="6" id="KW-1185">Reference proteome</keyword>
<dbReference type="InterPro" id="IPR035969">
    <property type="entry name" value="Rab-GAP_TBC_sf"/>
</dbReference>
<dbReference type="OrthoDB" id="206700at2759"/>
<dbReference type="Proteomes" id="UP000193144">
    <property type="component" value="Unassembled WGS sequence"/>
</dbReference>
<dbReference type="GO" id="GO:0006888">
    <property type="term" value="P:endoplasmic reticulum to Golgi vesicle-mediated transport"/>
    <property type="evidence" value="ECO:0007669"/>
    <property type="project" value="TreeGrafter"/>
</dbReference>
<feature type="transmembrane region" description="Helical" evidence="3">
    <location>
        <begin position="219"/>
        <end position="236"/>
    </location>
</feature>
<dbReference type="EMBL" id="MCFA01000006">
    <property type="protein sequence ID" value="ORY18590.1"/>
    <property type="molecule type" value="Genomic_DNA"/>
</dbReference>
<evidence type="ECO:0000256" key="2">
    <source>
        <dbReference type="SAM" id="MobiDB-lite"/>
    </source>
</evidence>
<dbReference type="FunFam" id="1.10.472.80:FF:000060">
    <property type="entry name" value="TBC domain protein, putative"/>
    <property type="match status" value="1"/>
</dbReference>
<dbReference type="Gene3D" id="1.10.8.1310">
    <property type="match status" value="1"/>
</dbReference>
<evidence type="ECO:0000256" key="3">
    <source>
        <dbReference type="SAM" id="Phobius"/>
    </source>
</evidence>
<keyword evidence="3" id="KW-0812">Transmembrane</keyword>
<evidence type="ECO:0000259" key="4">
    <source>
        <dbReference type="PROSITE" id="PS50086"/>
    </source>
</evidence>
<feature type="compositionally biased region" description="Polar residues" evidence="2">
    <location>
        <begin position="1"/>
        <end position="14"/>
    </location>
</feature>
<name>A0A1Y2A8F9_9PLEO</name>
<keyword evidence="3" id="KW-0472">Membrane</keyword>
<dbReference type="SUPFAM" id="SSF47923">
    <property type="entry name" value="Ypt/Rab-GAP domain of gyp1p"/>
    <property type="match status" value="2"/>
</dbReference>
<dbReference type="InterPro" id="IPR045913">
    <property type="entry name" value="TBC20/Gyp8-like"/>
</dbReference>
<dbReference type="GO" id="GO:0005096">
    <property type="term" value="F:GTPase activator activity"/>
    <property type="evidence" value="ECO:0007669"/>
    <property type="project" value="UniProtKB-KW"/>
</dbReference>
<keyword evidence="3" id="KW-1133">Transmembrane helix</keyword>
<proteinExistence type="predicted"/>
<dbReference type="GO" id="GO:0005789">
    <property type="term" value="C:endoplasmic reticulum membrane"/>
    <property type="evidence" value="ECO:0007669"/>
    <property type="project" value="TreeGrafter"/>
</dbReference>
<comment type="caution">
    <text evidence="5">The sequence shown here is derived from an EMBL/GenBank/DDBJ whole genome shotgun (WGS) entry which is preliminary data.</text>
</comment>
<evidence type="ECO:0000313" key="5">
    <source>
        <dbReference type="EMBL" id="ORY18590.1"/>
    </source>
</evidence>
<feature type="transmembrane region" description="Helical" evidence="3">
    <location>
        <begin position="242"/>
        <end position="264"/>
    </location>
</feature>
<sequence>MEDNTPPRSVSSASLGRDADASSVSGSQASIDPLSAEKEAKAVHIAAACENGNLGELIDLATSAHGLVDDSLRRTAWPLLLGCTKHASLDQAPWSTLPAHRDESQVALDVHRAFVYYPSETGRQLDRRKEQLSDVIVEVLRRYPALCYFQGYHDIVQVFLLVLGAQDAPAAVARLSVLRIRDFMLPSLDPAISHLLLLPPIIRAADPDLYNHLPRMKPFFALGATITLFAHVIQAYGDISRLFDFFLACDTVVPVYFFAAVLLSRKEELLDIEKDEVDMFHATLGKLPQNLDLEFLVAQALQLYQTRPPQSLHSWAWWSVSSASVLKATRSPFDVSKLTMEDGIALFRRQEADMRRKQTLEKAMKSVDRVRTRMWYYRRPGAYGLAVLVGVYAIWLGRNAGVNVRFTAFERLGNILKQSLDIFV</sequence>
<dbReference type="SMART" id="SM00164">
    <property type="entry name" value="TBC"/>
    <property type="match status" value="1"/>
</dbReference>
<evidence type="ECO:0000256" key="1">
    <source>
        <dbReference type="ARBA" id="ARBA00022468"/>
    </source>
</evidence>
<feature type="domain" description="Rab-GAP TBC" evidence="4">
    <location>
        <begin position="67"/>
        <end position="250"/>
    </location>
</feature>
<dbReference type="STRING" id="1231657.A0A1Y2A8F9"/>
<dbReference type="PROSITE" id="PS50086">
    <property type="entry name" value="TBC_RABGAP"/>
    <property type="match status" value="1"/>
</dbReference>
<reference evidence="5 6" key="1">
    <citation type="submission" date="2016-07" db="EMBL/GenBank/DDBJ databases">
        <title>Pervasive Adenine N6-methylation of Active Genes in Fungi.</title>
        <authorList>
            <consortium name="DOE Joint Genome Institute"/>
            <person name="Mondo S.J."/>
            <person name="Dannebaum R.O."/>
            <person name="Kuo R.C."/>
            <person name="Labutti K."/>
            <person name="Haridas S."/>
            <person name="Kuo A."/>
            <person name="Salamov A."/>
            <person name="Ahrendt S.R."/>
            <person name="Lipzen A."/>
            <person name="Sullivan W."/>
            <person name="Andreopoulos W.B."/>
            <person name="Clum A."/>
            <person name="Lindquist E."/>
            <person name="Daum C."/>
            <person name="Ramamoorthy G.K."/>
            <person name="Gryganskyi A."/>
            <person name="Culley D."/>
            <person name="Magnuson J.K."/>
            <person name="James T.Y."/>
            <person name="O'Malley M.A."/>
            <person name="Stajich J.E."/>
            <person name="Spatafora J.W."/>
            <person name="Visel A."/>
            <person name="Grigoriev I.V."/>
        </authorList>
    </citation>
    <scope>NUCLEOTIDE SEQUENCE [LARGE SCALE GENOMIC DNA]</scope>
    <source>
        <strain evidence="5 6">CBS 115471</strain>
    </source>
</reference>